<dbReference type="AlphaFoldDB" id="A0A8J1U953"/>
<evidence type="ECO:0000256" key="3">
    <source>
        <dbReference type="ARBA" id="ARBA00023163"/>
    </source>
</evidence>
<dbReference type="GO" id="GO:0005634">
    <property type="term" value="C:nucleus"/>
    <property type="evidence" value="ECO:0007669"/>
    <property type="project" value="UniProtKB-SubCell"/>
</dbReference>
<keyword evidence="2" id="KW-0805">Transcription regulation</keyword>
<evidence type="ECO:0000256" key="1">
    <source>
        <dbReference type="ARBA" id="ARBA00004123"/>
    </source>
</evidence>
<comment type="caution">
    <text evidence="6">The sequence shown here is derived from an EMBL/GenBank/DDBJ whole genome shotgun (WGS) entry which is preliminary data.</text>
</comment>
<name>A0A8J1U953_OWEFU</name>
<dbReference type="InterPro" id="IPR050370">
    <property type="entry name" value="HES_HEY"/>
</dbReference>
<dbReference type="GO" id="GO:0046983">
    <property type="term" value="F:protein dimerization activity"/>
    <property type="evidence" value="ECO:0007669"/>
    <property type="project" value="InterPro"/>
</dbReference>
<feature type="region of interest" description="Disordered" evidence="5">
    <location>
        <begin position="145"/>
        <end position="182"/>
    </location>
</feature>
<dbReference type="SUPFAM" id="SSF47459">
    <property type="entry name" value="HLH, helix-loop-helix DNA-binding domain"/>
    <property type="match status" value="1"/>
</dbReference>
<evidence type="ECO:0000313" key="7">
    <source>
        <dbReference type="Proteomes" id="UP000749559"/>
    </source>
</evidence>
<proteinExistence type="predicted"/>
<dbReference type="Proteomes" id="UP000749559">
    <property type="component" value="Unassembled WGS sequence"/>
</dbReference>
<protein>
    <submittedName>
        <fullName evidence="6">Uncharacterized protein</fullName>
    </submittedName>
</protein>
<dbReference type="SMART" id="SM00353">
    <property type="entry name" value="HLH"/>
    <property type="match status" value="1"/>
</dbReference>
<comment type="subcellular location">
    <subcellularLocation>
        <location evidence="1">Nucleus</location>
    </subcellularLocation>
</comment>
<keyword evidence="3" id="KW-0804">Transcription</keyword>
<feature type="compositionally biased region" description="Polar residues" evidence="5">
    <location>
        <begin position="145"/>
        <end position="176"/>
    </location>
</feature>
<dbReference type="EMBL" id="CAIIXF020000001">
    <property type="protein sequence ID" value="CAH1773656.1"/>
    <property type="molecule type" value="Genomic_DNA"/>
</dbReference>
<keyword evidence="7" id="KW-1185">Reference proteome</keyword>
<dbReference type="PROSITE" id="PS50888">
    <property type="entry name" value="BHLH"/>
    <property type="match status" value="1"/>
</dbReference>
<reference evidence="6" key="1">
    <citation type="submission" date="2022-03" db="EMBL/GenBank/DDBJ databases">
        <authorList>
            <person name="Martin C."/>
        </authorList>
    </citation>
    <scope>NUCLEOTIDE SEQUENCE</scope>
</reference>
<keyword evidence="4" id="KW-0539">Nucleus</keyword>
<dbReference type="PANTHER" id="PTHR10985">
    <property type="entry name" value="BASIC HELIX-LOOP-HELIX TRANSCRIPTION FACTOR, HES-RELATED"/>
    <property type="match status" value="1"/>
</dbReference>
<evidence type="ECO:0000313" key="6">
    <source>
        <dbReference type="EMBL" id="CAH1773656.1"/>
    </source>
</evidence>
<gene>
    <name evidence="6" type="ORF">OFUS_LOCUS1227</name>
</gene>
<organism evidence="6 7">
    <name type="scientific">Owenia fusiformis</name>
    <name type="common">Polychaete worm</name>
    <dbReference type="NCBI Taxonomy" id="6347"/>
    <lineage>
        <taxon>Eukaryota</taxon>
        <taxon>Metazoa</taxon>
        <taxon>Spiralia</taxon>
        <taxon>Lophotrochozoa</taxon>
        <taxon>Annelida</taxon>
        <taxon>Polychaeta</taxon>
        <taxon>Sedentaria</taxon>
        <taxon>Canalipalpata</taxon>
        <taxon>Sabellida</taxon>
        <taxon>Oweniida</taxon>
        <taxon>Oweniidae</taxon>
        <taxon>Owenia</taxon>
    </lineage>
</organism>
<feature type="region of interest" description="Disordered" evidence="5">
    <location>
        <begin position="1"/>
        <end position="25"/>
    </location>
</feature>
<accession>A0A8J1U953</accession>
<dbReference type="CDD" id="cd11410">
    <property type="entry name" value="bHLH_O_HES"/>
    <property type="match status" value="1"/>
</dbReference>
<evidence type="ECO:0000256" key="5">
    <source>
        <dbReference type="SAM" id="MobiDB-lite"/>
    </source>
</evidence>
<sequence length="182" mass="20803">MDQIVSTKPPLKFKTCSQKRKNKPLMEKRRRERINNYLEEIKSILVQAGNIKSTKSQKIEKADILEMAVDYLRCVERKDNPNPKTILSDQSNDQTCTNKCQHFEQPSSEISTDILKLFEGNGQYLFPVTLIQLSPRSPSYFLVTQGSSQHATSTPSRGTCQRSQQTVQHGPDSNSGCIWRPW</sequence>
<dbReference type="Pfam" id="PF00010">
    <property type="entry name" value="HLH"/>
    <property type="match status" value="1"/>
</dbReference>
<dbReference type="InterPro" id="IPR036638">
    <property type="entry name" value="HLH_DNA-bd_sf"/>
</dbReference>
<dbReference type="OrthoDB" id="6085656at2759"/>
<evidence type="ECO:0000256" key="2">
    <source>
        <dbReference type="ARBA" id="ARBA00023015"/>
    </source>
</evidence>
<dbReference type="Gene3D" id="4.10.280.10">
    <property type="entry name" value="Helix-loop-helix DNA-binding domain"/>
    <property type="match status" value="1"/>
</dbReference>
<dbReference type="InterPro" id="IPR011598">
    <property type="entry name" value="bHLH_dom"/>
</dbReference>
<evidence type="ECO:0000256" key="4">
    <source>
        <dbReference type="ARBA" id="ARBA00023242"/>
    </source>
</evidence>